<reference evidence="2" key="1">
    <citation type="submission" date="2023-03" db="EMBL/GenBank/DDBJ databases">
        <authorList>
            <person name="Pearce D."/>
        </authorList>
    </citation>
    <scope>NUCLEOTIDE SEQUENCE</scope>
    <source>
        <strain evidence="2">Mc</strain>
    </source>
</reference>
<gene>
    <name evidence="2" type="ORF">MCNOR_2814</name>
</gene>
<protein>
    <submittedName>
        <fullName evidence="2">Phage shock protein E</fullName>
    </submittedName>
</protein>
<dbReference type="Proteomes" id="UP001158598">
    <property type="component" value="Chromosome"/>
</dbReference>
<dbReference type="SMART" id="SM00450">
    <property type="entry name" value="RHOD"/>
    <property type="match status" value="1"/>
</dbReference>
<evidence type="ECO:0000313" key="2">
    <source>
        <dbReference type="EMBL" id="CAI8867975.1"/>
    </source>
</evidence>
<accession>A0AA35V692</accession>
<dbReference type="Pfam" id="PF00581">
    <property type="entry name" value="Rhodanese"/>
    <property type="match status" value="1"/>
</dbReference>
<name>A0AA35V692_METCP</name>
<dbReference type="RefSeq" id="WP_010961069.1">
    <property type="nucleotide sequence ID" value="NZ_OX458332.1"/>
</dbReference>
<dbReference type="AlphaFoldDB" id="A0AA35V692"/>
<dbReference type="PROSITE" id="PS00380">
    <property type="entry name" value="RHODANESE_1"/>
    <property type="match status" value="1"/>
</dbReference>
<dbReference type="InterPro" id="IPR001307">
    <property type="entry name" value="Thiosulphate_STrfase_CS"/>
</dbReference>
<sequence length="120" mass="12915">MALTPMDLVAAAKQRIREIGPGEVRTMLGDTLILDVREPEEYAAGHLPGAINIPRGVVEFRIETHPVFQGKKDAAIVVYCQSGLRSTLATDILQQLGWRGTVSMAGGFKAWIEGGLPVSS</sequence>
<evidence type="ECO:0000313" key="3">
    <source>
        <dbReference type="Proteomes" id="UP001158598"/>
    </source>
</evidence>
<dbReference type="OMA" id="YLYCGGG"/>
<feature type="domain" description="Rhodanese" evidence="1">
    <location>
        <begin position="27"/>
        <end position="120"/>
    </location>
</feature>
<dbReference type="PROSITE" id="PS50206">
    <property type="entry name" value="RHODANESE_3"/>
    <property type="match status" value="1"/>
</dbReference>
<dbReference type="GO" id="GO:0004792">
    <property type="term" value="F:thiosulfate-cyanide sulfurtransferase activity"/>
    <property type="evidence" value="ECO:0007669"/>
    <property type="project" value="InterPro"/>
</dbReference>
<organism evidence="2 3">
    <name type="scientific">Methylococcus capsulatus</name>
    <dbReference type="NCBI Taxonomy" id="414"/>
    <lineage>
        <taxon>Bacteria</taxon>
        <taxon>Pseudomonadati</taxon>
        <taxon>Pseudomonadota</taxon>
        <taxon>Gammaproteobacteria</taxon>
        <taxon>Methylococcales</taxon>
        <taxon>Methylococcaceae</taxon>
        <taxon>Methylococcus</taxon>
    </lineage>
</organism>
<dbReference type="SUPFAM" id="SSF52821">
    <property type="entry name" value="Rhodanese/Cell cycle control phosphatase"/>
    <property type="match status" value="1"/>
</dbReference>
<dbReference type="PANTHER" id="PTHR43031">
    <property type="entry name" value="FAD-DEPENDENT OXIDOREDUCTASE"/>
    <property type="match status" value="1"/>
</dbReference>
<dbReference type="CDD" id="cd00158">
    <property type="entry name" value="RHOD"/>
    <property type="match status" value="1"/>
</dbReference>
<proteinExistence type="predicted"/>
<dbReference type="PANTHER" id="PTHR43031:SF1">
    <property type="entry name" value="PYRIDINE NUCLEOTIDE-DISULPHIDE OXIDOREDUCTASE"/>
    <property type="match status" value="1"/>
</dbReference>
<dbReference type="Gene3D" id="3.40.250.10">
    <property type="entry name" value="Rhodanese-like domain"/>
    <property type="match status" value="1"/>
</dbReference>
<dbReference type="InterPro" id="IPR050229">
    <property type="entry name" value="GlpE_sulfurtransferase"/>
</dbReference>
<dbReference type="InterPro" id="IPR036873">
    <property type="entry name" value="Rhodanese-like_dom_sf"/>
</dbReference>
<dbReference type="EMBL" id="OX458332">
    <property type="protein sequence ID" value="CAI8867975.1"/>
    <property type="molecule type" value="Genomic_DNA"/>
</dbReference>
<evidence type="ECO:0000259" key="1">
    <source>
        <dbReference type="PROSITE" id="PS50206"/>
    </source>
</evidence>
<dbReference type="GeneID" id="88224064"/>
<dbReference type="InterPro" id="IPR001763">
    <property type="entry name" value="Rhodanese-like_dom"/>
</dbReference>